<proteinExistence type="predicted"/>
<dbReference type="OrthoDB" id="6500128at2759"/>
<dbReference type="CDD" id="cd03250">
    <property type="entry name" value="ABCC_MRP_domain1"/>
    <property type="match status" value="1"/>
</dbReference>
<keyword evidence="5" id="KW-0067">ATP-binding</keyword>
<dbReference type="FunFam" id="3.40.50.300:FF:000973">
    <property type="entry name" value="Multidrug resistance-associated protein 4"/>
    <property type="match status" value="1"/>
</dbReference>
<dbReference type="Gene3D" id="1.20.1560.10">
    <property type="entry name" value="ABC transporter type 1, transmembrane domain"/>
    <property type="match status" value="1"/>
</dbReference>
<dbReference type="Proteomes" id="UP001140094">
    <property type="component" value="Unassembled WGS sequence"/>
</dbReference>
<evidence type="ECO:0000256" key="5">
    <source>
        <dbReference type="ARBA" id="ARBA00022840"/>
    </source>
</evidence>
<dbReference type="PANTHER" id="PTHR24223:SF399">
    <property type="entry name" value="ABC TRANSPORTER ATNG"/>
    <property type="match status" value="1"/>
</dbReference>
<dbReference type="GO" id="GO:0042626">
    <property type="term" value="F:ATPase-coupled transmembrane transporter activity"/>
    <property type="evidence" value="ECO:0007669"/>
    <property type="project" value="TreeGrafter"/>
</dbReference>
<keyword evidence="1" id="KW-0813">Transport</keyword>
<evidence type="ECO:0000256" key="1">
    <source>
        <dbReference type="ARBA" id="ARBA00022448"/>
    </source>
</evidence>
<evidence type="ECO:0000256" key="7">
    <source>
        <dbReference type="ARBA" id="ARBA00023136"/>
    </source>
</evidence>
<evidence type="ECO:0000256" key="4">
    <source>
        <dbReference type="ARBA" id="ARBA00022741"/>
    </source>
</evidence>
<dbReference type="GO" id="GO:0016887">
    <property type="term" value="F:ATP hydrolysis activity"/>
    <property type="evidence" value="ECO:0007669"/>
    <property type="project" value="InterPro"/>
</dbReference>
<evidence type="ECO:0000313" key="12">
    <source>
        <dbReference type="Proteomes" id="UP001140094"/>
    </source>
</evidence>
<evidence type="ECO:0000256" key="9">
    <source>
        <dbReference type="SAM" id="Phobius"/>
    </source>
</evidence>
<evidence type="ECO:0000259" key="10">
    <source>
        <dbReference type="PROSITE" id="PS50893"/>
    </source>
</evidence>
<dbReference type="PROSITE" id="PS00211">
    <property type="entry name" value="ABC_TRANSPORTER_1"/>
    <property type="match status" value="1"/>
</dbReference>
<dbReference type="InterPro" id="IPR003439">
    <property type="entry name" value="ABC_transporter-like_ATP-bd"/>
</dbReference>
<keyword evidence="2 9" id="KW-0812">Transmembrane</keyword>
<evidence type="ECO:0000256" key="3">
    <source>
        <dbReference type="ARBA" id="ARBA00022737"/>
    </source>
</evidence>
<dbReference type="SUPFAM" id="SSF52540">
    <property type="entry name" value="P-loop containing nucleoside triphosphate hydrolases"/>
    <property type="match status" value="2"/>
</dbReference>
<gene>
    <name evidence="11" type="primary">ABCC2</name>
    <name evidence="11" type="ORF">H4R20_003407</name>
</gene>
<dbReference type="PROSITE" id="PS50893">
    <property type="entry name" value="ABC_TRANSPORTER_2"/>
    <property type="match status" value="2"/>
</dbReference>
<evidence type="ECO:0000256" key="6">
    <source>
        <dbReference type="ARBA" id="ARBA00022989"/>
    </source>
</evidence>
<dbReference type="PANTHER" id="PTHR24223">
    <property type="entry name" value="ATP-BINDING CASSETTE SUB-FAMILY C"/>
    <property type="match status" value="1"/>
</dbReference>
<feature type="region of interest" description="Disordered" evidence="8">
    <location>
        <begin position="646"/>
        <end position="695"/>
    </location>
</feature>
<feature type="region of interest" description="Disordered" evidence="8">
    <location>
        <begin position="1162"/>
        <end position="1182"/>
    </location>
</feature>
<accession>A0A9W8HY61</accession>
<comment type="caution">
    <text evidence="11">The sequence shown here is derived from an EMBL/GenBank/DDBJ whole genome shotgun (WGS) entry which is preliminary data.</text>
</comment>
<dbReference type="SUPFAM" id="SSF90123">
    <property type="entry name" value="ABC transporter transmembrane region"/>
    <property type="match status" value="1"/>
</dbReference>
<feature type="compositionally biased region" description="Basic and acidic residues" evidence="8">
    <location>
        <begin position="1171"/>
        <end position="1182"/>
    </location>
</feature>
<feature type="transmembrane region" description="Helical" evidence="9">
    <location>
        <begin position="12"/>
        <end position="35"/>
    </location>
</feature>
<dbReference type="InterPro" id="IPR017871">
    <property type="entry name" value="ABC_transporter-like_CS"/>
</dbReference>
<keyword evidence="3" id="KW-0677">Repeat</keyword>
<feature type="domain" description="ABC transporter" evidence="10">
    <location>
        <begin position="420"/>
        <end position="645"/>
    </location>
</feature>
<reference evidence="11" key="1">
    <citation type="submission" date="2022-07" db="EMBL/GenBank/DDBJ databases">
        <title>Phylogenomic reconstructions and comparative analyses of Kickxellomycotina fungi.</title>
        <authorList>
            <person name="Reynolds N.K."/>
            <person name="Stajich J.E."/>
            <person name="Barry K."/>
            <person name="Grigoriev I.V."/>
            <person name="Crous P."/>
            <person name="Smith M.E."/>
        </authorList>
    </citation>
    <scope>NUCLEOTIDE SEQUENCE</scope>
    <source>
        <strain evidence="11">NRRL 1565</strain>
    </source>
</reference>
<dbReference type="InterPro" id="IPR003593">
    <property type="entry name" value="AAA+_ATPase"/>
</dbReference>
<dbReference type="CDD" id="cd03244">
    <property type="entry name" value="ABCC_MRP_domain2"/>
    <property type="match status" value="1"/>
</dbReference>
<feature type="compositionally biased region" description="Polar residues" evidence="8">
    <location>
        <begin position="646"/>
        <end position="663"/>
    </location>
</feature>
<keyword evidence="12" id="KW-1185">Reference proteome</keyword>
<dbReference type="SMART" id="SM00382">
    <property type="entry name" value="AAA"/>
    <property type="match status" value="2"/>
</dbReference>
<feature type="domain" description="ABC transporter" evidence="10">
    <location>
        <begin position="1041"/>
        <end position="1335"/>
    </location>
</feature>
<dbReference type="GO" id="GO:0016020">
    <property type="term" value="C:membrane"/>
    <property type="evidence" value="ECO:0007669"/>
    <property type="project" value="InterPro"/>
</dbReference>
<dbReference type="InterPro" id="IPR036640">
    <property type="entry name" value="ABC1_TM_sf"/>
</dbReference>
<sequence>MDSKGGSLLSSIVPAIPLAYTFLDVLIVAIALYAATTSKSYLTLTNLYSRFSIQCAIAMLVLLASIQGIVSFADYLHLISLAVLPLLLQHHRGSAIFQLANAFNIHLQISSVRQDVWERIVSILVHSYLFFDSLAPESKRWLYLIADKVTFAQERKLINLSKLQELVLNDIQQLPKRFHLKATHAEFKYNVDEPLFMLRAIIRMLWRPMLMPYLIISITQAVDIIEVMINGYMVRCIDMPSEHLWHEGYIAALSLMILRLFGTQRNQIRRRRNYDARPDDVFRGIKPIKMFGWERMYLDAELQKDENNEEDQPWYGPIAYISWYAYDMLNMLAEQLASYMVIHMHTSNVSSAHSLNSADIYKLDNNTKNIGYYMDMLIFGLNNMSWLVNSAVDVERYIRGEPMKTLDVTDGAYSDNSPSVSLSNCSFAWNKKAEKPTIKDITLDASSGELVAVIGKTGSGKSSLLLSICSELEMVSGEGKLSGSIGYLEQSPWIMNDTLRANIVFGREFDSEYFDKVLFACALSEDIAQWPEGVMTVIGDRGVNISGGQRARLALARTLYSRSDIYILDDPLSAVDAHVKKHILDHVFLGSGLVADKLRIISTNDQIITPYANKTVSLDEGIPTVMSQVPQDYHHNSDATVAVIDNSSTKDSTENSSASSTDVENPEKMDSEEKQTKKEEDSTEKKDEETDKTEEQKWTHWENALYVLRLCGLPVLIITVLSGMIDPVTEFILDRLELNMLKEDASTEGYNHVSALARIRIRMIRRALSKVFTNMEDLLNELISEKYIVSNVKRMFIESLIYAPMAFYDSTTRQKVSSTYNNGASVVSSEIPKFLMQELAKVARIVFSTYHVGRSAPQLLIMVPIIALAIKKRNVLIDPTRDMIKKIQRETEVNHNRTSDIIADGKRMIRLFGVETHFSSLNIDDRDEENRLKQPIKGLQNLSFLAYSLVYRTGETIITCLMLFQSQNTRFKMTSEECNTYRRLLNTLVRDTTQIVDFPSKIRSFSDNINMFRQFTTIEPEAPYTIEETCPPPEWPQRGHIEFRNFSLKYREDLDPSLVDINLTIEPGEKIGIVGRTGAGKSSLAKVLFRLAHKGTTGSIIIDGQDISTMGVGDLRPRLGIIPQESTMFPGTYKKNLDPLREFTSEDMWAALLKCNVASKVSPPRTCKGSSTKERDDERAEEYEKAKANADIIWNQSGPMLRLFLRMFMDWPKKPEEDKKAKPKYGLIKSAMDSSKGFSDGQQQLFSLCRLLLRKRRIIVLDEATADVDLETDQAMQRLIREEFSDCTILTIAHRLETVMNSDRIIVMDKGQIAEIGPPQELIEKGGRFAELVRTSKMGKIEE</sequence>
<dbReference type="EMBL" id="JANBUO010000706">
    <property type="protein sequence ID" value="KAJ2802117.1"/>
    <property type="molecule type" value="Genomic_DNA"/>
</dbReference>
<evidence type="ECO:0000256" key="8">
    <source>
        <dbReference type="SAM" id="MobiDB-lite"/>
    </source>
</evidence>
<protein>
    <submittedName>
        <fullName evidence="11">Canalicular multispecific organic anion transporter 1</fullName>
    </submittedName>
</protein>
<evidence type="ECO:0000256" key="2">
    <source>
        <dbReference type="ARBA" id="ARBA00022692"/>
    </source>
</evidence>
<feature type="compositionally biased region" description="Basic and acidic residues" evidence="8">
    <location>
        <begin position="665"/>
        <end position="695"/>
    </location>
</feature>
<evidence type="ECO:0000313" key="11">
    <source>
        <dbReference type="EMBL" id="KAJ2802117.1"/>
    </source>
</evidence>
<dbReference type="Pfam" id="PF00005">
    <property type="entry name" value="ABC_tran"/>
    <property type="match status" value="2"/>
</dbReference>
<dbReference type="Gene3D" id="3.40.50.300">
    <property type="entry name" value="P-loop containing nucleotide triphosphate hydrolases"/>
    <property type="match status" value="2"/>
</dbReference>
<dbReference type="GO" id="GO:0005524">
    <property type="term" value="F:ATP binding"/>
    <property type="evidence" value="ECO:0007669"/>
    <property type="project" value="UniProtKB-KW"/>
</dbReference>
<dbReference type="InterPro" id="IPR027417">
    <property type="entry name" value="P-loop_NTPase"/>
</dbReference>
<name>A0A9W8HY61_9FUNG</name>
<keyword evidence="7 9" id="KW-0472">Membrane</keyword>
<keyword evidence="6 9" id="KW-1133">Transmembrane helix</keyword>
<dbReference type="InterPro" id="IPR050173">
    <property type="entry name" value="ABC_transporter_C-like"/>
</dbReference>
<keyword evidence="4" id="KW-0547">Nucleotide-binding</keyword>
<organism evidence="11 12">
    <name type="scientific">Coemansia guatemalensis</name>
    <dbReference type="NCBI Taxonomy" id="2761395"/>
    <lineage>
        <taxon>Eukaryota</taxon>
        <taxon>Fungi</taxon>
        <taxon>Fungi incertae sedis</taxon>
        <taxon>Zoopagomycota</taxon>
        <taxon>Kickxellomycotina</taxon>
        <taxon>Kickxellomycetes</taxon>
        <taxon>Kickxellales</taxon>
        <taxon>Kickxellaceae</taxon>
        <taxon>Coemansia</taxon>
    </lineage>
</organism>